<dbReference type="SUPFAM" id="SSF51735">
    <property type="entry name" value="NAD(P)-binding Rossmann-fold domains"/>
    <property type="match status" value="1"/>
</dbReference>
<dbReference type="Gene3D" id="3.40.50.720">
    <property type="entry name" value="NAD(P)-binding Rossmann-like Domain"/>
    <property type="match status" value="1"/>
</dbReference>
<sequence length="328" mass="35227">MRHRIALVGTGAMGSLHARVLAQSERADLVRVIEPREEAGRACADRFGTAWSPVLDSLSDVDAVVLAAPTESHHELATEILEQGKPLLVEKPVANDVTAAREILTLSSALDVPLMCGFVERFNPAVRTALALACEPVHLMARRHGPYAPRIRTGVAWDLLVHDVDFALRLFGAAPTRITSGAGYFHPESAAGAEDAVETVLSFPTGMASVSASRVGQRKVRSLVISELDRLIELDLIRRDVTIYRHVSHDAATPDGRGYRQQAVVEIPELVSVSEPLAAQLDHFLDLLEGRVDAAEERASILPAHEVVAAALADAVSCNGGLTMRSSP</sequence>
<dbReference type="Gene3D" id="3.30.360.10">
    <property type="entry name" value="Dihydrodipicolinate Reductase, domain 2"/>
    <property type="match status" value="1"/>
</dbReference>
<dbReference type="PANTHER" id="PTHR43377:SF1">
    <property type="entry name" value="BILIVERDIN REDUCTASE A"/>
    <property type="match status" value="1"/>
</dbReference>
<dbReference type="InterPro" id="IPR051450">
    <property type="entry name" value="Gfo/Idh/MocA_Oxidoreductases"/>
</dbReference>
<dbReference type="Pfam" id="PF22725">
    <property type="entry name" value="GFO_IDH_MocA_C3"/>
    <property type="match status" value="1"/>
</dbReference>
<keyword evidence="4" id="KW-1185">Reference proteome</keyword>
<dbReference type="Proteomes" id="UP000715441">
    <property type="component" value="Unassembled WGS sequence"/>
</dbReference>
<feature type="domain" description="GFO/IDH/MocA-like oxidoreductase" evidence="2">
    <location>
        <begin position="152"/>
        <end position="218"/>
    </location>
</feature>
<dbReference type="InterPro" id="IPR055170">
    <property type="entry name" value="GFO_IDH_MocA-like_dom"/>
</dbReference>
<organism evidence="3 4">
    <name type="scientific">Amycolatopsis acididurans</name>
    <dbReference type="NCBI Taxonomy" id="2724524"/>
    <lineage>
        <taxon>Bacteria</taxon>
        <taxon>Bacillati</taxon>
        <taxon>Actinomycetota</taxon>
        <taxon>Actinomycetes</taxon>
        <taxon>Pseudonocardiales</taxon>
        <taxon>Pseudonocardiaceae</taxon>
        <taxon>Amycolatopsis</taxon>
    </lineage>
</organism>
<dbReference type="Pfam" id="PF01408">
    <property type="entry name" value="GFO_IDH_MocA"/>
    <property type="match status" value="1"/>
</dbReference>
<proteinExistence type="predicted"/>
<dbReference type="EMBL" id="JAAXLS010000005">
    <property type="protein sequence ID" value="NKQ53489.1"/>
    <property type="molecule type" value="Genomic_DNA"/>
</dbReference>
<protein>
    <submittedName>
        <fullName evidence="3">Gfo/Idh/MocA family oxidoreductase</fullName>
    </submittedName>
</protein>
<gene>
    <name evidence="3" type="ORF">HFP15_11415</name>
</gene>
<dbReference type="SUPFAM" id="SSF55347">
    <property type="entry name" value="Glyceraldehyde-3-phosphate dehydrogenase-like, C-terminal domain"/>
    <property type="match status" value="1"/>
</dbReference>
<dbReference type="PANTHER" id="PTHR43377">
    <property type="entry name" value="BILIVERDIN REDUCTASE A"/>
    <property type="match status" value="1"/>
</dbReference>
<dbReference type="RefSeq" id="WP_168514433.1">
    <property type="nucleotide sequence ID" value="NZ_JAAXLS010000005.1"/>
</dbReference>
<evidence type="ECO:0000313" key="3">
    <source>
        <dbReference type="EMBL" id="NKQ53489.1"/>
    </source>
</evidence>
<evidence type="ECO:0000259" key="2">
    <source>
        <dbReference type="Pfam" id="PF22725"/>
    </source>
</evidence>
<comment type="caution">
    <text evidence="3">The sequence shown here is derived from an EMBL/GenBank/DDBJ whole genome shotgun (WGS) entry which is preliminary data.</text>
</comment>
<name>A0ABX1J1H7_9PSEU</name>
<evidence type="ECO:0000313" key="4">
    <source>
        <dbReference type="Proteomes" id="UP000715441"/>
    </source>
</evidence>
<dbReference type="InterPro" id="IPR000683">
    <property type="entry name" value="Gfo/Idh/MocA-like_OxRdtase_N"/>
</dbReference>
<evidence type="ECO:0000259" key="1">
    <source>
        <dbReference type="Pfam" id="PF01408"/>
    </source>
</evidence>
<reference evidence="3 4" key="1">
    <citation type="submission" date="2020-04" db="EMBL/GenBank/DDBJ databases">
        <title>Novel species.</title>
        <authorList>
            <person name="Teo W.F.A."/>
            <person name="Lipun K."/>
            <person name="Srisuk N."/>
            <person name="Duangmal K."/>
        </authorList>
    </citation>
    <scope>NUCLEOTIDE SEQUENCE [LARGE SCALE GENOMIC DNA]</scope>
    <source>
        <strain evidence="3 4">K13G38</strain>
    </source>
</reference>
<accession>A0ABX1J1H7</accession>
<feature type="domain" description="Gfo/Idh/MocA-like oxidoreductase N-terminal" evidence="1">
    <location>
        <begin position="4"/>
        <end position="117"/>
    </location>
</feature>
<dbReference type="InterPro" id="IPR036291">
    <property type="entry name" value="NAD(P)-bd_dom_sf"/>
</dbReference>